<feature type="non-terminal residue" evidence="3">
    <location>
        <position position="1"/>
    </location>
</feature>
<feature type="compositionally biased region" description="Polar residues" evidence="1">
    <location>
        <begin position="49"/>
        <end position="62"/>
    </location>
</feature>
<comment type="caution">
    <text evidence="3">The sequence shown here is derived from an EMBL/GenBank/DDBJ whole genome shotgun (WGS) entry which is preliminary data.</text>
</comment>
<accession>A0ABU6CZ66</accession>
<dbReference type="InterPro" id="IPR003646">
    <property type="entry name" value="SH3-like_bac-type"/>
</dbReference>
<gene>
    <name evidence="3" type="ORF">VSS37_14135</name>
</gene>
<protein>
    <submittedName>
        <fullName evidence="3">SH3 domain-containing protein</fullName>
    </submittedName>
</protein>
<dbReference type="EMBL" id="JAYMYJ010000122">
    <property type="protein sequence ID" value="MEB4592126.1"/>
    <property type="molecule type" value="Genomic_DNA"/>
</dbReference>
<dbReference type="Gene3D" id="2.30.30.40">
    <property type="entry name" value="SH3 Domains"/>
    <property type="match status" value="1"/>
</dbReference>
<name>A0ABU6CZ66_9GAMM</name>
<feature type="region of interest" description="Disordered" evidence="1">
    <location>
        <begin position="43"/>
        <end position="62"/>
    </location>
</feature>
<evidence type="ECO:0000256" key="1">
    <source>
        <dbReference type="SAM" id="MobiDB-lite"/>
    </source>
</evidence>
<evidence type="ECO:0000259" key="2">
    <source>
        <dbReference type="Pfam" id="PF08239"/>
    </source>
</evidence>
<proteinExistence type="predicted"/>
<feature type="domain" description="SH3b" evidence="2">
    <location>
        <begin position="72"/>
        <end position="117"/>
    </location>
</feature>
<dbReference type="RefSeq" id="WP_324696241.1">
    <property type="nucleotide sequence ID" value="NZ_JAYMYJ010000122.1"/>
</dbReference>
<organism evidence="3 4">
    <name type="scientific">Candidatus Thiothrix phosphatis</name>
    <dbReference type="NCBI Taxonomy" id="3112415"/>
    <lineage>
        <taxon>Bacteria</taxon>
        <taxon>Pseudomonadati</taxon>
        <taxon>Pseudomonadota</taxon>
        <taxon>Gammaproteobacteria</taxon>
        <taxon>Thiotrichales</taxon>
        <taxon>Thiotrichaceae</taxon>
        <taxon>Thiothrix</taxon>
    </lineage>
</organism>
<reference evidence="4" key="1">
    <citation type="submission" date="2023-07" db="EMBL/GenBank/DDBJ databases">
        <title>The carbon used by Thiothrix.</title>
        <authorList>
            <person name="Chen L."/>
        </authorList>
    </citation>
    <scope>NUCLEOTIDE SEQUENCE [LARGE SCALE GENOMIC DNA]</scope>
</reference>
<keyword evidence="4" id="KW-1185">Reference proteome</keyword>
<sequence length="133" mass="14285">AWLEKRNADCGKLTDETPAADGMGIAECVFKAVIKRADELEKIPRPANGANQSNTSTATQGEWYTSTAKPVLVVRSTPDVTGKKIGTVPEGDKVKVLEKDVKADFISGYSGSWVKIESLLGSIPRPLGRKLGR</sequence>
<reference evidence="3 4" key="2">
    <citation type="submission" date="2024-01" db="EMBL/GenBank/DDBJ databases">
        <authorList>
            <person name="Xie X."/>
        </authorList>
    </citation>
    <scope>NUCLEOTIDE SEQUENCE [LARGE SCALE GENOMIC DNA]</scope>
    <source>
        <strain evidence="3">SCUT-1</strain>
    </source>
</reference>
<evidence type="ECO:0000313" key="3">
    <source>
        <dbReference type="EMBL" id="MEB4592126.1"/>
    </source>
</evidence>
<dbReference type="Proteomes" id="UP001308005">
    <property type="component" value="Unassembled WGS sequence"/>
</dbReference>
<evidence type="ECO:0000313" key="4">
    <source>
        <dbReference type="Proteomes" id="UP001308005"/>
    </source>
</evidence>
<dbReference type="Pfam" id="PF08239">
    <property type="entry name" value="SH3_3"/>
    <property type="match status" value="1"/>
</dbReference>